<comment type="caution">
    <text evidence="2">The sequence shown here is derived from an EMBL/GenBank/DDBJ whole genome shotgun (WGS) entry which is preliminary data.</text>
</comment>
<name>A0AAD4MJN7_9BILA</name>
<evidence type="ECO:0000313" key="2">
    <source>
        <dbReference type="EMBL" id="KAI1697424.1"/>
    </source>
</evidence>
<evidence type="ECO:0000256" key="1">
    <source>
        <dbReference type="SAM" id="Phobius"/>
    </source>
</evidence>
<proteinExistence type="predicted"/>
<keyword evidence="3" id="KW-1185">Reference proteome</keyword>
<accession>A0AAD4MJN7</accession>
<evidence type="ECO:0000313" key="3">
    <source>
        <dbReference type="Proteomes" id="UP001201812"/>
    </source>
</evidence>
<protein>
    <submittedName>
        <fullName evidence="2">Uncharacterized protein</fullName>
    </submittedName>
</protein>
<keyword evidence="1" id="KW-0812">Transmembrane</keyword>
<dbReference type="Proteomes" id="UP001201812">
    <property type="component" value="Unassembled WGS sequence"/>
</dbReference>
<gene>
    <name evidence="2" type="ORF">DdX_18507</name>
</gene>
<sequence length="129" mass="14657">MQTFTFPSKLFSTNSTVTPKISSIIRNISIDYALIWRILKSIASNLLTAARYYGNISSIWISQNRRTVLLLCIPSTIYLAYKLGYWWSGATVYKNLTPWVRHGPNATLNRITGIKWANAGKNAGFTFFQ</sequence>
<feature type="transmembrane region" description="Helical" evidence="1">
    <location>
        <begin position="68"/>
        <end position="87"/>
    </location>
</feature>
<dbReference type="EMBL" id="JAKKPZ010000269">
    <property type="protein sequence ID" value="KAI1697424.1"/>
    <property type="molecule type" value="Genomic_DNA"/>
</dbReference>
<reference evidence="2" key="1">
    <citation type="submission" date="2022-01" db="EMBL/GenBank/DDBJ databases">
        <title>Genome Sequence Resource for Two Populations of Ditylenchus destructor, the Migratory Endoparasitic Phytonematode.</title>
        <authorList>
            <person name="Zhang H."/>
            <person name="Lin R."/>
            <person name="Xie B."/>
        </authorList>
    </citation>
    <scope>NUCLEOTIDE SEQUENCE</scope>
    <source>
        <strain evidence="2">BazhouSP</strain>
    </source>
</reference>
<keyword evidence="1" id="KW-0472">Membrane</keyword>
<keyword evidence="1" id="KW-1133">Transmembrane helix</keyword>
<dbReference type="AlphaFoldDB" id="A0AAD4MJN7"/>
<organism evidence="2 3">
    <name type="scientific">Ditylenchus destructor</name>
    <dbReference type="NCBI Taxonomy" id="166010"/>
    <lineage>
        <taxon>Eukaryota</taxon>
        <taxon>Metazoa</taxon>
        <taxon>Ecdysozoa</taxon>
        <taxon>Nematoda</taxon>
        <taxon>Chromadorea</taxon>
        <taxon>Rhabditida</taxon>
        <taxon>Tylenchina</taxon>
        <taxon>Tylenchomorpha</taxon>
        <taxon>Sphaerularioidea</taxon>
        <taxon>Anguinidae</taxon>
        <taxon>Anguininae</taxon>
        <taxon>Ditylenchus</taxon>
    </lineage>
</organism>